<dbReference type="PATRIC" id="fig|1042209.11.peg.2631"/>
<dbReference type="EMBL" id="AFOY02000010">
    <property type="protein sequence ID" value="EXF94642.1"/>
    <property type="molecule type" value="Genomic_DNA"/>
</dbReference>
<organism evidence="3 4">
    <name type="scientific">Pseudomonas fluorescens HK44</name>
    <dbReference type="NCBI Taxonomy" id="1042209"/>
    <lineage>
        <taxon>Bacteria</taxon>
        <taxon>Pseudomonadati</taxon>
        <taxon>Pseudomonadota</taxon>
        <taxon>Gammaproteobacteria</taxon>
        <taxon>Pseudomonadales</taxon>
        <taxon>Pseudomonadaceae</taxon>
        <taxon>Pseudomonas</taxon>
    </lineage>
</organism>
<reference evidence="3 4" key="1">
    <citation type="journal article" date="2011" name="J. Bacteriol.">
        <title>Draft genome sequence of the polycyclic aromatic hydrocarbon-degrading, genetically engineered bioluminescent bioreporter Pseudomonas fluorescens HK44.</title>
        <authorList>
            <person name="Chauhan A."/>
            <person name="Layton A.C."/>
            <person name="Williams D.E."/>
            <person name="Smartt A.E."/>
            <person name="Ripp S."/>
            <person name="Karpinets T.V."/>
            <person name="Brown S.D."/>
            <person name="Sayler G.S."/>
        </authorList>
    </citation>
    <scope>NUCLEOTIDE SEQUENCE [LARGE SCALE GENOMIC DNA]</scope>
    <source>
        <strain evidence="3 4">HK44</strain>
    </source>
</reference>
<proteinExistence type="predicted"/>
<evidence type="ECO:0000259" key="2">
    <source>
        <dbReference type="Pfam" id="PF03050"/>
    </source>
</evidence>
<dbReference type="InterPro" id="IPR004291">
    <property type="entry name" value="Transposase_IS66_central"/>
</dbReference>
<dbReference type="HOGENOM" id="CLU_1331012_0_0_6"/>
<evidence type="ECO:0000313" key="4">
    <source>
        <dbReference type="Proteomes" id="UP000022611"/>
    </source>
</evidence>
<name>A0A010TBI5_PSEFL</name>
<dbReference type="AlphaFoldDB" id="A0A010TBI5"/>
<comment type="caution">
    <text evidence="3">The sequence shown here is derived from an EMBL/GenBank/DDBJ whole genome shotgun (WGS) entry which is preliminary data.</text>
</comment>
<feature type="domain" description="Transposase IS66 central" evidence="2">
    <location>
        <begin position="38"/>
        <end position="147"/>
    </location>
</feature>
<evidence type="ECO:0000313" key="3">
    <source>
        <dbReference type="EMBL" id="EXF94642.1"/>
    </source>
</evidence>
<protein>
    <submittedName>
        <fullName evidence="3">Transposase</fullName>
    </submittedName>
</protein>
<dbReference type="PANTHER" id="PTHR33678:SF1">
    <property type="entry name" value="BLL1576 PROTEIN"/>
    <property type="match status" value="1"/>
</dbReference>
<dbReference type="Proteomes" id="UP000022611">
    <property type="component" value="Unassembled WGS sequence"/>
</dbReference>
<dbReference type="Pfam" id="PF03050">
    <property type="entry name" value="DDE_Tnp_IS66"/>
    <property type="match status" value="1"/>
</dbReference>
<evidence type="ECO:0000256" key="1">
    <source>
        <dbReference type="SAM" id="MobiDB-lite"/>
    </source>
</evidence>
<dbReference type="InterPro" id="IPR052344">
    <property type="entry name" value="Transposase-related"/>
</dbReference>
<dbReference type="PANTHER" id="PTHR33678">
    <property type="entry name" value="BLL1576 PROTEIN"/>
    <property type="match status" value="1"/>
</dbReference>
<dbReference type="eggNOG" id="COG4372">
    <property type="taxonomic scope" value="Bacteria"/>
</dbReference>
<gene>
    <name evidence="3" type="ORF">HK44_001475</name>
</gene>
<accession>A0A010TBI5</accession>
<feature type="region of interest" description="Disordered" evidence="1">
    <location>
        <begin position="181"/>
        <end position="206"/>
    </location>
</feature>
<sequence>MDYTPGVFTVERHVRGKWVCDDCETLIQAPVPAQIIDKGIPTAGLLAHVMIAKFADHLPLYRQESIFGRAGLAIPRSTLAQWVGVTGVQLQPLVDALRDVVLGQQVIHADETPVQMLVPGSKKTHRSYVWAYATSQFCETAAVVYVSSRRFWPLFALSLAPILSDISLPLSAFSHGMGRESMRQGLGPSAEQVSRKPGTCFAEESQ</sequence>